<dbReference type="GO" id="GO:0005886">
    <property type="term" value="C:plasma membrane"/>
    <property type="evidence" value="ECO:0007669"/>
    <property type="project" value="UniProtKB-SubCell"/>
</dbReference>
<dbReference type="Proteomes" id="UP000256405">
    <property type="component" value="Unassembled WGS sequence"/>
</dbReference>
<accession>A0A3E0DWH6</accession>
<sequence>MKRKKTYAKEYFKAYCILLIVACLFLPLYEKGKFELIVNKAHDPIFDSVFAGITHLGDGAILILPIIFLLFVKYSYAILLAWSTLFHMIFVSLGKRVLFRGAPRPLEFLSGLDIYTVPGVHISHWNTFPSGHTTTIFMLTCALAMLSPKKIWLQLALLGIAILTGFSRIYLMQHFVLDVLAGSVLGVISAYGGRWLTLKFFSKKKFRKSLYPKRKRALGQLIPF</sequence>
<feature type="transmembrane region" description="Helical" evidence="7">
    <location>
        <begin position="177"/>
        <end position="198"/>
    </location>
</feature>
<feature type="domain" description="Phosphatidic acid phosphatase type 2/haloperoxidase" evidence="8">
    <location>
        <begin position="77"/>
        <end position="194"/>
    </location>
</feature>
<dbReference type="GO" id="GO:0016787">
    <property type="term" value="F:hydrolase activity"/>
    <property type="evidence" value="ECO:0007669"/>
    <property type="project" value="UniProtKB-KW"/>
</dbReference>
<dbReference type="PANTHER" id="PTHR14969:SF62">
    <property type="entry name" value="DECAPRENYLPHOSPHORYL-5-PHOSPHORIBOSE PHOSPHATASE RV3807C-RELATED"/>
    <property type="match status" value="1"/>
</dbReference>
<reference evidence="9 10" key="1">
    <citation type="submission" date="2018-08" db="EMBL/GenBank/DDBJ databases">
        <title>Genomic Encyclopedia of Archaeal and Bacterial Type Strains, Phase II (KMG-II): from individual species to whole genera.</title>
        <authorList>
            <person name="Goeker M."/>
        </authorList>
    </citation>
    <scope>NUCLEOTIDE SEQUENCE [LARGE SCALE GENOMIC DNA]</scope>
    <source>
        <strain evidence="9 10">DSM 15986</strain>
    </source>
</reference>
<evidence type="ECO:0000259" key="8">
    <source>
        <dbReference type="SMART" id="SM00014"/>
    </source>
</evidence>
<dbReference type="CDD" id="cd01610">
    <property type="entry name" value="PAP2_like"/>
    <property type="match status" value="1"/>
</dbReference>
<evidence type="ECO:0000313" key="9">
    <source>
        <dbReference type="EMBL" id="REG90414.1"/>
    </source>
</evidence>
<comment type="caution">
    <text evidence="9">The sequence shown here is derived from an EMBL/GenBank/DDBJ whole genome shotgun (WGS) entry which is preliminary data.</text>
</comment>
<name>A0A3E0DWH6_9BACT</name>
<dbReference type="AlphaFoldDB" id="A0A3E0DWH6"/>
<protein>
    <submittedName>
        <fullName evidence="9">Membrane-associated phospholipid phosphatase</fullName>
    </submittedName>
</protein>
<dbReference type="OrthoDB" id="9773582at2"/>
<feature type="transmembrane region" description="Helical" evidence="7">
    <location>
        <begin position="12"/>
        <end position="29"/>
    </location>
</feature>
<evidence type="ECO:0000256" key="5">
    <source>
        <dbReference type="ARBA" id="ARBA00022989"/>
    </source>
</evidence>
<dbReference type="EMBL" id="QUNF01000007">
    <property type="protein sequence ID" value="REG90414.1"/>
    <property type="molecule type" value="Genomic_DNA"/>
</dbReference>
<evidence type="ECO:0000313" key="10">
    <source>
        <dbReference type="Proteomes" id="UP000256405"/>
    </source>
</evidence>
<dbReference type="SMART" id="SM00014">
    <property type="entry name" value="acidPPc"/>
    <property type="match status" value="1"/>
</dbReference>
<dbReference type="RefSeq" id="WP_086543614.1">
    <property type="nucleotide sequence ID" value="NZ_MSSW01000081.1"/>
</dbReference>
<gene>
    <name evidence="9" type="ORF">C8N25_107154</name>
</gene>
<organism evidence="9 10">
    <name type="scientific">Algoriphagus antarcticus</name>
    <dbReference type="NCBI Taxonomy" id="238540"/>
    <lineage>
        <taxon>Bacteria</taxon>
        <taxon>Pseudomonadati</taxon>
        <taxon>Bacteroidota</taxon>
        <taxon>Cytophagia</taxon>
        <taxon>Cytophagales</taxon>
        <taxon>Cyclobacteriaceae</taxon>
        <taxon>Algoriphagus</taxon>
    </lineage>
</organism>
<evidence type="ECO:0000256" key="2">
    <source>
        <dbReference type="ARBA" id="ARBA00022475"/>
    </source>
</evidence>
<evidence type="ECO:0000256" key="1">
    <source>
        <dbReference type="ARBA" id="ARBA00004651"/>
    </source>
</evidence>
<dbReference type="Gene3D" id="1.20.144.10">
    <property type="entry name" value="Phosphatidic acid phosphatase type 2/haloperoxidase"/>
    <property type="match status" value="1"/>
</dbReference>
<feature type="transmembrane region" description="Helical" evidence="7">
    <location>
        <begin position="128"/>
        <end position="146"/>
    </location>
</feature>
<proteinExistence type="predicted"/>
<feature type="transmembrane region" description="Helical" evidence="7">
    <location>
        <begin position="151"/>
        <end position="171"/>
    </location>
</feature>
<dbReference type="PANTHER" id="PTHR14969">
    <property type="entry name" value="SPHINGOSINE-1-PHOSPHATE PHOSPHOHYDROLASE"/>
    <property type="match status" value="1"/>
</dbReference>
<dbReference type="InterPro" id="IPR036938">
    <property type="entry name" value="PAP2/HPO_sf"/>
</dbReference>
<keyword evidence="5 7" id="KW-1133">Transmembrane helix</keyword>
<keyword evidence="6 7" id="KW-0472">Membrane</keyword>
<dbReference type="Pfam" id="PF01569">
    <property type="entry name" value="PAP2"/>
    <property type="match status" value="1"/>
</dbReference>
<dbReference type="InterPro" id="IPR000326">
    <property type="entry name" value="PAP2/HPO"/>
</dbReference>
<evidence type="ECO:0000256" key="6">
    <source>
        <dbReference type="ARBA" id="ARBA00023136"/>
    </source>
</evidence>
<evidence type="ECO:0000256" key="4">
    <source>
        <dbReference type="ARBA" id="ARBA00022801"/>
    </source>
</evidence>
<feature type="transmembrane region" description="Helical" evidence="7">
    <location>
        <begin position="79"/>
        <end position="99"/>
    </location>
</feature>
<keyword evidence="4" id="KW-0378">Hydrolase</keyword>
<keyword evidence="3 7" id="KW-0812">Transmembrane</keyword>
<keyword evidence="10" id="KW-1185">Reference proteome</keyword>
<evidence type="ECO:0000256" key="7">
    <source>
        <dbReference type="SAM" id="Phobius"/>
    </source>
</evidence>
<evidence type="ECO:0000256" key="3">
    <source>
        <dbReference type="ARBA" id="ARBA00022692"/>
    </source>
</evidence>
<dbReference type="SUPFAM" id="SSF48317">
    <property type="entry name" value="Acid phosphatase/Vanadium-dependent haloperoxidase"/>
    <property type="match status" value="1"/>
</dbReference>
<comment type="subcellular location">
    <subcellularLocation>
        <location evidence="1">Cell membrane</location>
        <topology evidence="1">Multi-pass membrane protein</topology>
    </subcellularLocation>
</comment>
<keyword evidence="2" id="KW-1003">Cell membrane</keyword>
<feature type="transmembrane region" description="Helical" evidence="7">
    <location>
        <begin position="49"/>
        <end position="72"/>
    </location>
</feature>